<protein>
    <submittedName>
        <fullName evidence="1">462_t:CDS:1</fullName>
    </submittedName>
</protein>
<sequence>MSSTKLPLAASFPEPILPLPYSIRFYEMQSMQILPASNHLRVSNRYEQKYLNVKFIISIN</sequence>
<evidence type="ECO:0000313" key="2">
    <source>
        <dbReference type="Proteomes" id="UP000789508"/>
    </source>
</evidence>
<dbReference type="EMBL" id="CAJVPS010001638">
    <property type="protein sequence ID" value="CAG8545745.1"/>
    <property type="molecule type" value="Genomic_DNA"/>
</dbReference>
<reference evidence="1" key="1">
    <citation type="submission" date="2021-06" db="EMBL/GenBank/DDBJ databases">
        <authorList>
            <person name="Kallberg Y."/>
            <person name="Tangrot J."/>
            <person name="Rosling A."/>
        </authorList>
    </citation>
    <scope>NUCLEOTIDE SEQUENCE</scope>
    <source>
        <strain evidence="1">FL130A</strain>
    </source>
</reference>
<name>A0A9N9AYX5_9GLOM</name>
<proteinExistence type="predicted"/>
<gene>
    <name evidence="1" type="ORF">ALEPTO_LOCUS5631</name>
</gene>
<keyword evidence="2" id="KW-1185">Reference proteome</keyword>
<accession>A0A9N9AYX5</accession>
<organism evidence="1 2">
    <name type="scientific">Ambispora leptoticha</name>
    <dbReference type="NCBI Taxonomy" id="144679"/>
    <lineage>
        <taxon>Eukaryota</taxon>
        <taxon>Fungi</taxon>
        <taxon>Fungi incertae sedis</taxon>
        <taxon>Mucoromycota</taxon>
        <taxon>Glomeromycotina</taxon>
        <taxon>Glomeromycetes</taxon>
        <taxon>Archaeosporales</taxon>
        <taxon>Ambisporaceae</taxon>
        <taxon>Ambispora</taxon>
    </lineage>
</organism>
<evidence type="ECO:0000313" key="1">
    <source>
        <dbReference type="EMBL" id="CAG8545745.1"/>
    </source>
</evidence>
<comment type="caution">
    <text evidence="1">The sequence shown here is derived from an EMBL/GenBank/DDBJ whole genome shotgun (WGS) entry which is preliminary data.</text>
</comment>
<dbReference type="Proteomes" id="UP000789508">
    <property type="component" value="Unassembled WGS sequence"/>
</dbReference>
<dbReference type="AlphaFoldDB" id="A0A9N9AYX5"/>